<evidence type="ECO:0000256" key="11">
    <source>
        <dbReference type="SAM" id="MobiDB-lite"/>
    </source>
</evidence>
<keyword evidence="8" id="KW-0131">Cell cycle</keyword>
<dbReference type="InterPro" id="IPR036872">
    <property type="entry name" value="CH_dom_sf"/>
</dbReference>
<dbReference type="Gene3D" id="1.10.418.10">
    <property type="entry name" value="Calponin-like domain"/>
    <property type="match status" value="1"/>
</dbReference>
<evidence type="ECO:0000256" key="9">
    <source>
        <dbReference type="PROSITE-ProRule" id="PRU00576"/>
    </source>
</evidence>
<dbReference type="PROSITE" id="PS50021">
    <property type="entry name" value="CH"/>
    <property type="match status" value="1"/>
</dbReference>
<evidence type="ECO:0000256" key="1">
    <source>
        <dbReference type="ARBA" id="ARBA00004245"/>
    </source>
</evidence>
<protein>
    <submittedName>
        <fullName evidence="14">Microtubule-associated protein RP/EB family member 2</fullName>
    </submittedName>
</protein>
<dbReference type="PROSITE" id="PS51230">
    <property type="entry name" value="EB1_C"/>
    <property type="match status" value="1"/>
</dbReference>
<comment type="similarity">
    <text evidence="2">Belongs to the MAPRE family.</text>
</comment>
<evidence type="ECO:0000256" key="8">
    <source>
        <dbReference type="ARBA" id="ARBA00023306"/>
    </source>
</evidence>
<keyword evidence="5 9" id="KW-0493">Microtubule</keyword>
<feature type="compositionally biased region" description="Basic and acidic residues" evidence="11">
    <location>
        <begin position="117"/>
        <end position="132"/>
    </location>
</feature>
<evidence type="ECO:0000256" key="5">
    <source>
        <dbReference type="ARBA" id="ARBA00022701"/>
    </source>
</evidence>
<evidence type="ECO:0000256" key="3">
    <source>
        <dbReference type="ARBA" id="ARBA00022490"/>
    </source>
</evidence>
<dbReference type="InterPro" id="IPR001715">
    <property type="entry name" value="CH_dom"/>
</dbReference>
<reference evidence="14" key="1">
    <citation type="submission" date="2016-10" db="EMBL/GenBank/DDBJ databases">
        <authorList>
            <person name="Benchimol M."/>
            <person name="Almeida L.G."/>
            <person name="Vasconcelos A.T."/>
            <person name="Perreira-Neves A."/>
            <person name="Rosa I.A."/>
            <person name="Tasca T."/>
            <person name="Bogo M.R."/>
            <person name="de Souza W."/>
        </authorList>
    </citation>
    <scope>NUCLEOTIDE SEQUENCE [LARGE SCALE GENOMIC DNA]</scope>
    <source>
        <strain evidence="14">K</strain>
    </source>
</reference>
<evidence type="ECO:0000256" key="2">
    <source>
        <dbReference type="ARBA" id="ARBA00010729"/>
    </source>
</evidence>
<comment type="subcellular location">
    <subcellularLocation>
        <location evidence="1">Cytoplasm</location>
        <location evidence="1">Cytoskeleton</location>
    </subcellularLocation>
</comment>
<evidence type="ECO:0000256" key="7">
    <source>
        <dbReference type="ARBA" id="ARBA00023212"/>
    </source>
</evidence>
<dbReference type="VEuPathDB" id="TrichDB:TRFO_25335"/>
<evidence type="ECO:0000256" key="10">
    <source>
        <dbReference type="SAM" id="Coils"/>
    </source>
</evidence>
<dbReference type="InterPro" id="IPR027328">
    <property type="entry name" value="MAPRE"/>
</dbReference>
<keyword evidence="15" id="KW-1185">Reference proteome</keyword>
<dbReference type="GO" id="GO:0008017">
    <property type="term" value="F:microtubule binding"/>
    <property type="evidence" value="ECO:0007669"/>
    <property type="project" value="InterPro"/>
</dbReference>
<dbReference type="SUPFAM" id="SSF140612">
    <property type="entry name" value="EB1 dimerisation domain-like"/>
    <property type="match status" value="1"/>
</dbReference>
<dbReference type="InterPro" id="IPR004953">
    <property type="entry name" value="EB1_C"/>
</dbReference>
<dbReference type="GO" id="GO:0005874">
    <property type="term" value="C:microtubule"/>
    <property type="evidence" value="ECO:0007669"/>
    <property type="project" value="UniProtKB-KW"/>
</dbReference>
<dbReference type="GeneID" id="94838987"/>
<feature type="coiled-coil region" evidence="10">
    <location>
        <begin position="194"/>
        <end position="228"/>
    </location>
</feature>
<evidence type="ECO:0000313" key="15">
    <source>
        <dbReference type="Proteomes" id="UP000179807"/>
    </source>
</evidence>
<proteinExistence type="inferred from homology"/>
<comment type="caution">
    <text evidence="14">The sequence shown here is derived from an EMBL/GenBank/DDBJ whole genome shotgun (WGS) entry which is preliminary data.</text>
</comment>
<dbReference type="EMBL" id="MLAK01000721">
    <property type="protein sequence ID" value="OHT06590.1"/>
    <property type="molecule type" value="Genomic_DNA"/>
</dbReference>
<keyword evidence="10" id="KW-0175">Coiled coil</keyword>
<feature type="compositionally biased region" description="Low complexity" evidence="11">
    <location>
        <begin position="139"/>
        <end position="148"/>
    </location>
</feature>
<dbReference type="PANTHER" id="PTHR10623">
    <property type="entry name" value="MICROTUBULE-ASSOCIATED PROTEIN RP/EB FAMILY MEMBER"/>
    <property type="match status" value="1"/>
</dbReference>
<dbReference type="Pfam" id="PF03271">
    <property type="entry name" value="EB1"/>
    <property type="match status" value="1"/>
</dbReference>
<dbReference type="Pfam" id="PF00307">
    <property type="entry name" value="CH"/>
    <property type="match status" value="1"/>
</dbReference>
<dbReference type="InterPro" id="IPR036133">
    <property type="entry name" value="EB1_C_sf"/>
</dbReference>
<dbReference type="Proteomes" id="UP000179807">
    <property type="component" value="Unassembled WGS sequence"/>
</dbReference>
<keyword evidence="7" id="KW-0206">Cytoskeleton</keyword>
<dbReference type="AlphaFoldDB" id="A0A1J4KA98"/>
<accession>A0A1J4KA98</accession>
<feature type="region of interest" description="Disordered" evidence="11">
    <location>
        <begin position="116"/>
        <end position="172"/>
    </location>
</feature>
<dbReference type="Gene3D" id="1.20.5.1430">
    <property type="match status" value="1"/>
</dbReference>
<evidence type="ECO:0000256" key="6">
    <source>
        <dbReference type="ARBA" id="ARBA00022776"/>
    </source>
</evidence>
<name>A0A1J4KA98_9EUKA</name>
<sequence length="269" mass="30532">MSRVAHSRAELLDWINSLLGIHYTKIEEVSNGAAFCQLMDVLFEGDVNLRNVNYNAHSETEMIANYKILQKVFIKHKIERNFPVDSLIKCKPMAALENLQWMREFFDQTFSGGEYDGPARRAETGCREPGEKGKRRRGGTSSSSARVSITTANKTAVAPTPASKPARNATTVRTQKVTNTVATNKYPTQTPGNNRVNTQQLQLLKGKIEELKNDNQILLEERNFYYQKLQKVEELCQNKEGDDFAQQILEVLYQTDEEHGFVSPDELDI</sequence>
<gene>
    <name evidence="14" type="ORF">TRFO_25335</name>
</gene>
<keyword evidence="4" id="KW-0132">Cell division</keyword>
<keyword evidence="3" id="KW-0963">Cytoplasm</keyword>
<evidence type="ECO:0000313" key="14">
    <source>
        <dbReference type="EMBL" id="OHT06590.1"/>
    </source>
</evidence>
<keyword evidence="6" id="KW-0498">Mitosis</keyword>
<dbReference type="FunFam" id="1.10.418.10:FF:000028">
    <property type="entry name" value="RP/EB family microtubule-associated protein"/>
    <property type="match status" value="1"/>
</dbReference>
<evidence type="ECO:0000259" key="13">
    <source>
        <dbReference type="PROSITE" id="PS51230"/>
    </source>
</evidence>
<dbReference type="SUPFAM" id="SSF47576">
    <property type="entry name" value="Calponin-homology domain, CH-domain"/>
    <property type="match status" value="1"/>
</dbReference>
<dbReference type="OrthoDB" id="2119228at2759"/>
<feature type="domain" description="Calponin-homology (CH)" evidence="12">
    <location>
        <begin position="5"/>
        <end position="107"/>
    </location>
</feature>
<dbReference type="GO" id="GO:0051301">
    <property type="term" value="P:cell division"/>
    <property type="evidence" value="ECO:0007669"/>
    <property type="project" value="UniProtKB-KW"/>
</dbReference>
<dbReference type="RefSeq" id="XP_068359726.1">
    <property type="nucleotide sequence ID" value="XM_068504283.1"/>
</dbReference>
<evidence type="ECO:0000259" key="12">
    <source>
        <dbReference type="PROSITE" id="PS50021"/>
    </source>
</evidence>
<feature type="domain" description="EB1 C-terminal" evidence="13">
    <location>
        <begin position="193"/>
        <end position="261"/>
    </location>
</feature>
<organism evidence="14 15">
    <name type="scientific">Tritrichomonas foetus</name>
    <dbReference type="NCBI Taxonomy" id="1144522"/>
    <lineage>
        <taxon>Eukaryota</taxon>
        <taxon>Metamonada</taxon>
        <taxon>Parabasalia</taxon>
        <taxon>Tritrichomonadida</taxon>
        <taxon>Tritrichomonadidae</taxon>
        <taxon>Tritrichomonas</taxon>
    </lineage>
</organism>
<evidence type="ECO:0000256" key="4">
    <source>
        <dbReference type="ARBA" id="ARBA00022618"/>
    </source>
</evidence>